<gene>
    <name evidence="1" type="ORF">B0T17DRAFT_587776</name>
</gene>
<evidence type="ECO:0000313" key="1">
    <source>
        <dbReference type="EMBL" id="KAK0636701.1"/>
    </source>
</evidence>
<name>A0AA39XN80_9PEZI</name>
<evidence type="ECO:0000313" key="2">
    <source>
        <dbReference type="Proteomes" id="UP001174934"/>
    </source>
</evidence>
<organism evidence="1 2">
    <name type="scientific">Bombardia bombarda</name>
    <dbReference type="NCBI Taxonomy" id="252184"/>
    <lineage>
        <taxon>Eukaryota</taxon>
        <taxon>Fungi</taxon>
        <taxon>Dikarya</taxon>
        <taxon>Ascomycota</taxon>
        <taxon>Pezizomycotina</taxon>
        <taxon>Sordariomycetes</taxon>
        <taxon>Sordariomycetidae</taxon>
        <taxon>Sordariales</taxon>
        <taxon>Lasiosphaeriaceae</taxon>
        <taxon>Bombardia</taxon>
    </lineage>
</organism>
<proteinExistence type="predicted"/>
<sequence length="228" mass="26868">MAEIGVHRFGFSGRNPLPWPGQQTLRQAAERYFHRKESQADNPRLARLFTAYNLTHIGGIKIRWTRNIVDHLLLSDDDQTVFIFHCAGFLRYQKCFANGIFPDGFVEETLRTLALLFPQNDRKSRRWVNTQILEHGLDQGVANCGSLRVHDRRFEKFHFWHDRLVILKQAFDESSPRGLTQWWNDRRNSVQWYTFWIDILVFTTTAFLGMIQCVEGALQVYLSWKALH</sequence>
<reference evidence="1" key="1">
    <citation type="submission" date="2023-06" db="EMBL/GenBank/DDBJ databases">
        <title>Genome-scale phylogeny and comparative genomics of the fungal order Sordariales.</title>
        <authorList>
            <consortium name="Lawrence Berkeley National Laboratory"/>
            <person name="Hensen N."/>
            <person name="Bonometti L."/>
            <person name="Westerberg I."/>
            <person name="Brannstrom I.O."/>
            <person name="Guillou S."/>
            <person name="Cros-Aarteil S."/>
            <person name="Calhoun S."/>
            <person name="Haridas S."/>
            <person name="Kuo A."/>
            <person name="Mondo S."/>
            <person name="Pangilinan J."/>
            <person name="Riley R."/>
            <person name="LaButti K."/>
            <person name="Andreopoulos B."/>
            <person name="Lipzen A."/>
            <person name="Chen C."/>
            <person name="Yanf M."/>
            <person name="Daum C."/>
            <person name="Ng V."/>
            <person name="Clum A."/>
            <person name="Steindorff A."/>
            <person name="Ohm R."/>
            <person name="Martin F."/>
            <person name="Silar P."/>
            <person name="Natvig D."/>
            <person name="Lalanne C."/>
            <person name="Gautier V."/>
            <person name="Ament-velasquez S.L."/>
            <person name="Kruys A."/>
            <person name="Hutchinson M.I."/>
            <person name="Powell A.J."/>
            <person name="Barry K."/>
            <person name="Miller A.N."/>
            <person name="Grigoriev I.V."/>
            <person name="Debuchy R."/>
            <person name="Gladieux P."/>
            <person name="Thoren M.H."/>
            <person name="Johannesson H."/>
        </authorList>
    </citation>
    <scope>NUCLEOTIDE SEQUENCE</scope>
    <source>
        <strain evidence="1">SMH3391-2</strain>
    </source>
</reference>
<keyword evidence="2" id="KW-1185">Reference proteome</keyword>
<protein>
    <submittedName>
        <fullName evidence="1">Uncharacterized protein</fullName>
    </submittedName>
</protein>
<dbReference type="EMBL" id="JAULSR010000001">
    <property type="protein sequence ID" value="KAK0636701.1"/>
    <property type="molecule type" value="Genomic_DNA"/>
</dbReference>
<dbReference type="AlphaFoldDB" id="A0AA39XN80"/>
<accession>A0AA39XN80</accession>
<comment type="caution">
    <text evidence="1">The sequence shown here is derived from an EMBL/GenBank/DDBJ whole genome shotgun (WGS) entry which is preliminary data.</text>
</comment>
<dbReference type="Proteomes" id="UP001174934">
    <property type="component" value="Unassembled WGS sequence"/>
</dbReference>